<organism evidence="3 4">
    <name type="scientific">Streptomonospora algeriensis</name>
    <dbReference type="NCBI Taxonomy" id="995084"/>
    <lineage>
        <taxon>Bacteria</taxon>
        <taxon>Bacillati</taxon>
        <taxon>Actinomycetota</taxon>
        <taxon>Actinomycetes</taxon>
        <taxon>Streptosporangiales</taxon>
        <taxon>Nocardiopsidaceae</taxon>
        <taxon>Streptomonospora</taxon>
    </lineage>
</organism>
<dbReference type="EMBL" id="JBHTHR010001634">
    <property type="protein sequence ID" value="MFD0804406.1"/>
    <property type="molecule type" value="Genomic_DNA"/>
</dbReference>
<evidence type="ECO:0000259" key="2">
    <source>
        <dbReference type="Pfam" id="PF00384"/>
    </source>
</evidence>
<keyword evidence="4" id="KW-1185">Reference proteome</keyword>
<feature type="non-terminal residue" evidence="3">
    <location>
        <position position="1"/>
    </location>
</feature>
<accession>A0ABW3BMV8</accession>
<reference evidence="4" key="1">
    <citation type="journal article" date="2019" name="Int. J. Syst. Evol. Microbiol.">
        <title>The Global Catalogue of Microorganisms (GCM) 10K type strain sequencing project: providing services to taxonomists for standard genome sequencing and annotation.</title>
        <authorList>
            <consortium name="The Broad Institute Genomics Platform"/>
            <consortium name="The Broad Institute Genome Sequencing Center for Infectious Disease"/>
            <person name="Wu L."/>
            <person name="Ma J."/>
        </authorList>
    </citation>
    <scope>NUCLEOTIDE SEQUENCE [LARGE SCALE GENOMIC DNA]</scope>
    <source>
        <strain evidence="4">CCUG 63369</strain>
    </source>
</reference>
<dbReference type="Gene3D" id="3.40.50.740">
    <property type="match status" value="1"/>
</dbReference>
<protein>
    <submittedName>
        <fullName evidence="3">Molybdopterin-dependent oxidoreductase</fullName>
    </submittedName>
</protein>
<comment type="caution">
    <text evidence="3">The sequence shown here is derived from an EMBL/GenBank/DDBJ whole genome shotgun (WGS) entry which is preliminary data.</text>
</comment>
<feature type="domain" description="Molybdopterin oxidoreductase" evidence="2">
    <location>
        <begin position="3"/>
        <end position="89"/>
    </location>
</feature>
<gene>
    <name evidence="3" type="ORF">ACFQZU_24235</name>
</gene>
<proteinExistence type="predicted"/>
<dbReference type="InterPro" id="IPR006656">
    <property type="entry name" value="Mopterin_OxRdtase"/>
</dbReference>
<evidence type="ECO:0000313" key="4">
    <source>
        <dbReference type="Proteomes" id="UP001596956"/>
    </source>
</evidence>
<dbReference type="Proteomes" id="UP001596956">
    <property type="component" value="Unassembled WGS sequence"/>
</dbReference>
<feature type="region of interest" description="Disordered" evidence="1">
    <location>
        <begin position="129"/>
        <end position="150"/>
    </location>
</feature>
<dbReference type="InterPro" id="IPR050123">
    <property type="entry name" value="Prok_molybdopt-oxidoreductase"/>
</dbReference>
<name>A0ABW3BMV8_9ACTN</name>
<dbReference type="Pfam" id="PF00384">
    <property type="entry name" value="Molybdopterin"/>
    <property type="match status" value="1"/>
</dbReference>
<evidence type="ECO:0000256" key="1">
    <source>
        <dbReference type="SAM" id="MobiDB-lite"/>
    </source>
</evidence>
<feature type="non-terminal residue" evidence="3">
    <location>
        <position position="177"/>
    </location>
</feature>
<evidence type="ECO:0000313" key="3">
    <source>
        <dbReference type="EMBL" id="MFD0804406.1"/>
    </source>
</evidence>
<dbReference type="PANTHER" id="PTHR43105">
    <property type="entry name" value="RESPIRATORY NITRATE REDUCTASE"/>
    <property type="match status" value="1"/>
</dbReference>
<dbReference type="PANTHER" id="PTHR43105:SF12">
    <property type="entry name" value="NADH-QUINONE OXIDOREDUCTASE SUBUNIT G"/>
    <property type="match status" value="1"/>
</dbReference>
<dbReference type="SUPFAM" id="SSF53706">
    <property type="entry name" value="Formate dehydrogenase/DMSO reductase, domains 1-3"/>
    <property type="match status" value="1"/>
</dbReference>
<sequence>TAEIIEAAASGELEALLIAGVDLDDLPDPEAARAALARVPFIVSLEMRASNVTDRADVVLPVAAAAEKSGTFVDWEGRRRPFGDALKKPGLLSDLRVLAAAADEMDVHLGLPDDAAALRELDELGSWSGERIPDPLTRSAERPAPGKGEAVLSTWRQLLGNGRMEDGEPYLAGTARP</sequence>